<gene>
    <name evidence="3" type="ORF">CLV56_1072</name>
</gene>
<organism evidence="3 4">
    <name type="scientific">Mumia flava</name>
    <dbReference type="NCBI Taxonomy" id="1348852"/>
    <lineage>
        <taxon>Bacteria</taxon>
        <taxon>Bacillati</taxon>
        <taxon>Actinomycetota</taxon>
        <taxon>Actinomycetes</taxon>
        <taxon>Propionibacteriales</taxon>
        <taxon>Nocardioidaceae</taxon>
        <taxon>Mumia</taxon>
    </lineage>
</organism>
<accession>A0A2M9BFY3</accession>
<dbReference type="EMBL" id="PGEZ01000001">
    <property type="protein sequence ID" value="PJJ56858.1"/>
    <property type="molecule type" value="Genomic_DNA"/>
</dbReference>
<protein>
    <submittedName>
        <fullName evidence="3">Parallel beta helix pectate lyase-like protein</fullName>
    </submittedName>
</protein>
<sequence length="545" mass="60533">MSRPFSGAGMLSRWRPAVAALVAVASVVILSALVLVRSAPTPSGDAALSAESASGSGAWTGDAARTVRAPSGTAPKRPIARRCGRAGKQGPSKRPTGARRVTPAMNLPRMAANAPRGTTFWLTRGTHTLGNGEYDQVRPRRGQRFVGAPGAVIDGRRTNLYAFGGRAENVTVEHLTIQNFGRAGTTMNEGVVNHDAAHGWRVRNNTVRRNAGAGVFVGTDNVVSRNCLAYNGQYGFSVYERTGVRRVKLTYNEITGNNTHDWERRRPGCGCTGGGKFWDTRRATIVGNWIHDNRSVGIWADTNNTGFTIRRNYFARNDGPALMYETSYNARIVRNTFVRNAIRDGRRERGFPTAAIYLSESGSDPRAGERYGRTFRIAGNRFVDNWSALIAWENADRFAGSPANTSSDYTTLVNPRVATVKACSDPDKIARKPYYDDCRWKVKNLLVHHNVIRFDPARMPDACRPGRGCGYVGLFSNWGSYPSWSPYKGLSVERAITFRQNNRWVKNRYVGPTRFMARELWKTVSWKSWRAAPFRQDRGSVKVRR</sequence>
<keyword evidence="4" id="KW-1185">Reference proteome</keyword>
<evidence type="ECO:0000313" key="4">
    <source>
        <dbReference type="Proteomes" id="UP000230842"/>
    </source>
</evidence>
<name>A0A2M9BFY3_9ACTN</name>
<dbReference type="AlphaFoldDB" id="A0A2M9BFY3"/>
<evidence type="ECO:0000313" key="3">
    <source>
        <dbReference type="EMBL" id="PJJ56858.1"/>
    </source>
</evidence>
<reference evidence="3 4" key="1">
    <citation type="submission" date="2017-11" db="EMBL/GenBank/DDBJ databases">
        <title>Genomic Encyclopedia of Archaeal and Bacterial Type Strains, Phase II (KMG-II): From Individual Species to Whole Genera.</title>
        <authorList>
            <person name="Goeker M."/>
        </authorList>
    </citation>
    <scope>NUCLEOTIDE SEQUENCE [LARGE SCALE GENOMIC DNA]</scope>
    <source>
        <strain evidence="3 4">DSM 27763</strain>
    </source>
</reference>
<dbReference type="RefSeq" id="WP_211287982.1">
    <property type="nucleotide sequence ID" value="NZ_PGEZ01000001.1"/>
</dbReference>
<comment type="caution">
    <text evidence="3">The sequence shown here is derived from an EMBL/GenBank/DDBJ whole genome shotgun (WGS) entry which is preliminary data.</text>
</comment>
<dbReference type="InterPro" id="IPR011050">
    <property type="entry name" value="Pectin_lyase_fold/virulence"/>
</dbReference>
<dbReference type="Gene3D" id="2.160.20.10">
    <property type="entry name" value="Single-stranded right-handed beta-helix, Pectin lyase-like"/>
    <property type="match status" value="1"/>
</dbReference>
<dbReference type="InterPro" id="IPR006626">
    <property type="entry name" value="PbH1"/>
</dbReference>
<evidence type="ECO:0000259" key="2">
    <source>
        <dbReference type="Pfam" id="PF13229"/>
    </source>
</evidence>
<dbReference type="SMART" id="SM00710">
    <property type="entry name" value="PbH1"/>
    <property type="match status" value="6"/>
</dbReference>
<feature type="domain" description="Right handed beta helix" evidence="2">
    <location>
        <begin position="193"/>
        <end position="363"/>
    </location>
</feature>
<dbReference type="Proteomes" id="UP000230842">
    <property type="component" value="Unassembled WGS sequence"/>
</dbReference>
<dbReference type="InterPro" id="IPR012334">
    <property type="entry name" value="Pectin_lyas_fold"/>
</dbReference>
<dbReference type="SUPFAM" id="SSF51126">
    <property type="entry name" value="Pectin lyase-like"/>
    <property type="match status" value="1"/>
</dbReference>
<dbReference type="Pfam" id="PF13229">
    <property type="entry name" value="Beta_helix"/>
    <property type="match status" value="1"/>
</dbReference>
<feature type="region of interest" description="Disordered" evidence="1">
    <location>
        <begin position="67"/>
        <end position="100"/>
    </location>
</feature>
<dbReference type="InterPro" id="IPR039448">
    <property type="entry name" value="Beta_helix"/>
</dbReference>
<evidence type="ECO:0000256" key="1">
    <source>
        <dbReference type="SAM" id="MobiDB-lite"/>
    </source>
</evidence>
<keyword evidence="3" id="KW-0456">Lyase</keyword>
<dbReference type="GO" id="GO:0016829">
    <property type="term" value="F:lyase activity"/>
    <property type="evidence" value="ECO:0007669"/>
    <property type="project" value="UniProtKB-KW"/>
</dbReference>
<proteinExistence type="predicted"/>